<feature type="region of interest" description="Disordered" evidence="1">
    <location>
        <begin position="147"/>
        <end position="184"/>
    </location>
</feature>
<evidence type="ECO:0000313" key="2">
    <source>
        <dbReference type="EMBL" id="KAF5359302.1"/>
    </source>
</evidence>
<organism evidence="2 3">
    <name type="scientific">Leucocoprinus leucothites</name>
    <dbReference type="NCBI Taxonomy" id="201217"/>
    <lineage>
        <taxon>Eukaryota</taxon>
        <taxon>Fungi</taxon>
        <taxon>Dikarya</taxon>
        <taxon>Basidiomycota</taxon>
        <taxon>Agaricomycotina</taxon>
        <taxon>Agaricomycetes</taxon>
        <taxon>Agaricomycetidae</taxon>
        <taxon>Agaricales</taxon>
        <taxon>Agaricineae</taxon>
        <taxon>Agaricaceae</taxon>
        <taxon>Leucocoprinus</taxon>
    </lineage>
</organism>
<dbReference type="OrthoDB" id="3367070at2759"/>
<feature type="compositionally biased region" description="Low complexity" evidence="1">
    <location>
        <begin position="38"/>
        <end position="82"/>
    </location>
</feature>
<feature type="compositionally biased region" description="Low complexity" evidence="1">
    <location>
        <begin position="114"/>
        <end position="126"/>
    </location>
</feature>
<dbReference type="EMBL" id="JAACJO010000004">
    <property type="protein sequence ID" value="KAF5359302.1"/>
    <property type="molecule type" value="Genomic_DNA"/>
</dbReference>
<comment type="caution">
    <text evidence="2">The sequence shown here is derived from an EMBL/GenBank/DDBJ whole genome shotgun (WGS) entry which is preliminary data.</text>
</comment>
<feature type="region of interest" description="Disordered" evidence="1">
    <location>
        <begin position="1"/>
        <end position="132"/>
    </location>
</feature>
<evidence type="ECO:0000313" key="3">
    <source>
        <dbReference type="Proteomes" id="UP000559027"/>
    </source>
</evidence>
<proteinExistence type="predicted"/>
<protein>
    <submittedName>
        <fullName evidence="2">Uncharacterized protein</fullName>
    </submittedName>
</protein>
<gene>
    <name evidence="2" type="ORF">D9756_003219</name>
</gene>
<reference evidence="2 3" key="1">
    <citation type="journal article" date="2020" name="ISME J.">
        <title>Uncovering the hidden diversity of litter-decomposition mechanisms in mushroom-forming fungi.</title>
        <authorList>
            <person name="Floudas D."/>
            <person name="Bentzer J."/>
            <person name="Ahren D."/>
            <person name="Johansson T."/>
            <person name="Persson P."/>
            <person name="Tunlid A."/>
        </authorList>
    </citation>
    <scope>NUCLEOTIDE SEQUENCE [LARGE SCALE GENOMIC DNA]</scope>
    <source>
        <strain evidence="2 3">CBS 146.42</strain>
    </source>
</reference>
<feature type="compositionally biased region" description="Polar residues" evidence="1">
    <location>
        <begin position="83"/>
        <end position="93"/>
    </location>
</feature>
<feature type="compositionally biased region" description="Polar residues" evidence="1">
    <location>
        <begin position="156"/>
        <end position="170"/>
    </location>
</feature>
<dbReference type="Proteomes" id="UP000559027">
    <property type="component" value="Unassembled WGS sequence"/>
</dbReference>
<sequence>MAQAHEARPSIVLPPPSSTTHPINHRSGHSHHSHHPLKLSTSSSTGTHTSSMDQVSINSAASGSSSKISLSRSLSSIPRNSNAAQRPNSQPHSPLSPYFRASSHTQNLQRHDSVSSASTQSTGASSRLHALGQRSTGNLYHLASLAERTSSSSSSNADTVADSTRITVDDNTMLDDADEDPEAADYESAMKELNDIRRRREELNTRFASRLEFLKAKLRAAELHERVMRR</sequence>
<evidence type="ECO:0000256" key="1">
    <source>
        <dbReference type="SAM" id="MobiDB-lite"/>
    </source>
</evidence>
<dbReference type="AlphaFoldDB" id="A0A8H5LJB3"/>
<keyword evidence="3" id="KW-1185">Reference proteome</keyword>
<feature type="compositionally biased region" description="Basic residues" evidence="1">
    <location>
        <begin position="23"/>
        <end position="37"/>
    </location>
</feature>
<accession>A0A8H5LJB3</accession>
<feature type="compositionally biased region" description="Acidic residues" evidence="1">
    <location>
        <begin position="172"/>
        <end position="184"/>
    </location>
</feature>
<name>A0A8H5LJB3_9AGAR</name>